<reference evidence="2 3" key="1">
    <citation type="journal article" date="2011" name="Science">
        <title>The ecoresponsive genome of Daphnia pulex.</title>
        <authorList>
            <person name="Colbourne J.K."/>
            <person name="Pfrender M.E."/>
            <person name="Gilbert D."/>
            <person name="Thomas W.K."/>
            <person name="Tucker A."/>
            <person name="Oakley T.H."/>
            <person name="Tokishita S."/>
            <person name="Aerts A."/>
            <person name="Arnold G.J."/>
            <person name="Basu M.K."/>
            <person name="Bauer D.J."/>
            <person name="Caceres C.E."/>
            <person name="Carmel L."/>
            <person name="Casola C."/>
            <person name="Choi J.H."/>
            <person name="Detter J.C."/>
            <person name="Dong Q."/>
            <person name="Dusheyko S."/>
            <person name="Eads B.D."/>
            <person name="Frohlich T."/>
            <person name="Geiler-Samerotte K.A."/>
            <person name="Gerlach D."/>
            <person name="Hatcher P."/>
            <person name="Jogdeo S."/>
            <person name="Krijgsveld J."/>
            <person name="Kriventseva E.V."/>
            <person name="Kultz D."/>
            <person name="Laforsch C."/>
            <person name="Lindquist E."/>
            <person name="Lopez J."/>
            <person name="Manak J.R."/>
            <person name="Muller J."/>
            <person name="Pangilinan J."/>
            <person name="Patwardhan R.P."/>
            <person name="Pitluck S."/>
            <person name="Pritham E.J."/>
            <person name="Rechtsteiner A."/>
            <person name="Rho M."/>
            <person name="Rogozin I.B."/>
            <person name="Sakarya O."/>
            <person name="Salamov A."/>
            <person name="Schaack S."/>
            <person name="Shapiro H."/>
            <person name="Shiga Y."/>
            <person name="Skalitzky C."/>
            <person name="Smith Z."/>
            <person name="Souvorov A."/>
            <person name="Sung W."/>
            <person name="Tang Z."/>
            <person name="Tsuchiya D."/>
            <person name="Tu H."/>
            <person name="Vos H."/>
            <person name="Wang M."/>
            <person name="Wolf Y.I."/>
            <person name="Yamagata H."/>
            <person name="Yamada T."/>
            <person name="Ye Y."/>
            <person name="Shaw J.R."/>
            <person name="Andrews J."/>
            <person name="Crease T.J."/>
            <person name="Tang H."/>
            <person name="Lucas S.M."/>
            <person name="Robertson H.M."/>
            <person name="Bork P."/>
            <person name="Koonin E.V."/>
            <person name="Zdobnov E.M."/>
            <person name="Grigoriev I.V."/>
            <person name="Lynch M."/>
            <person name="Boore J.L."/>
        </authorList>
    </citation>
    <scope>NUCLEOTIDE SEQUENCE [LARGE SCALE GENOMIC DNA]</scope>
</reference>
<evidence type="ECO:0000313" key="2">
    <source>
        <dbReference type="EMBL" id="EFX76086.1"/>
    </source>
</evidence>
<feature type="region of interest" description="Disordered" evidence="1">
    <location>
        <begin position="38"/>
        <end position="78"/>
    </location>
</feature>
<evidence type="ECO:0000256" key="1">
    <source>
        <dbReference type="SAM" id="MobiDB-lite"/>
    </source>
</evidence>
<dbReference type="Proteomes" id="UP000000305">
    <property type="component" value="Unassembled WGS sequence"/>
</dbReference>
<feature type="region of interest" description="Disordered" evidence="1">
    <location>
        <begin position="90"/>
        <end position="114"/>
    </location>
</feature>
<organism evidence="2 3">
    <name type="scientific">Daphnia pulex</name>
    <name type="common">Water flea</name>
    <dbReference type="NCBI Taxonomy" id="6669"/>
    <lineage>
        <taxon>Eukaryota</taxon>
        <taxon>Metazoa</taxon>
        <taxon>Ecdysozoa</taxon>
        <taxon>Arthropoda</taxon>
        <taxon>Crustacea</taxon>
        <taxon>Branchiopoda</taxon>
        <taxon>Diplostraca</taxon>
        <taxon>Cladocera</taxon>
        <taxon>Anomopoda</taxon>
        <taxon>Daphniidae</taxon>
        <taxon>Daphnia</taxon>
    </lineage>
</organism>
<dbReference type="AlphaFoldDB" id="E9GWE0"/>
<sequence length="114" mass="11697">MQNGASKSESTQETVYDVEFIIDKTFRIQGRKLADLEVNPPIPTSIAPDHQESFDSEDEACSPLFHPPEANGSAEVSGAVEAAGLGDVAGLAGASGSADTSGTANSAGLDDMAR</sequence>
<dbReference type="InParanoid" id="E9GWE0"/>
<name>E9GWE0_DAPPU</name>
<dbReference type="KEGG" id="dpx:DAPPUDRAFT_322567"/>
<accession>E9GWE0</accession>
<feature type="compositionally biased region" description="Low complexity" evidence="1">
    <location>
        <begin position="90"/>
        <end position="108"/>
    </location>
</feature>
<protein>
    <submittedName>
        <fullName evidence="2">Uncharacterized protein</fullName>
    </submittedName>
</protein>
<evidence type="ECO:0000313" key="3">
    <source>
        <dbReference type="Proteomes" id="UP000000305"/>
    </source>
</evidence>
<proteinExistence type="predicted"/>
<keyword evidence="3" id="KW-1185">Reference proteome</keyword>
<dbReference type="EMBL" id="GL732570">
    <property type="protein sequence ID" value="EFX76086.1"/>
    <property type="molecule type" value="Genomic_DNA"/>
</dbReference>
<dbReference type="HOGENOM" id="CLU_2123525_0_0_1"/>
<gene>
    <name evidence="2" type="ORF">DAPPUDRAFT_322567</name>
</gene>